<evidence type="ECO:0000313" key="3">
    <source>
        <dbReference type="EMBL" id="SHF84881.1"/>
    </source>
</evidence>
<dbReference type="SUPFAM" id="SSF48208">
    <property type="entry name" value="Six-hairpin glycosidases"/>
    <property type="match status" value="1"/>
</dbReference>
<evidence type="ECO:0000256" key="1">
    <source>
        <dbReference type="SAM" id="SignalP"/>
    </source>
</evidence>
<dbReference type="Gene3D" id="1.50.10.10">
    <property type="match status" value="1"/>
</dbReference>
<evidence type="ECO:0000259" key="2">
    <source>
        <dbReference type="Pfam" id="PF17389"/>
    </source>
</evidence>
<accession>A0A1M5F0X4</accession>
<feature type="chain" id="PRO_5012680168" description="Alpha-L-rhamnosidase six-hairpin glycosidase domain-containing protein" evidence="1">
    <location>
        <begin position="24"/>
        <end position="1187"/>
    </location>
</feature>
<dbReference type="InterPro" id="IPR012341">
    <property type="entry name" value="6hp_glycosidase-like_sf"/>
</dbReference>
<dbReference type="GO" id="GO:0005975">
    <property type="term" value="P:carbohydrate metabolic process"/>
    <property type="evidence" value="ECO:0007669"/>
    <property type="project" value="InterPro"/>
</dbReference>
<gene>
    <name evidence="3" type="ORF">SAMN05443633_107122</name>
</gene>
<feature type="domain" description="Alpha-L-rhamnosidase six-hairpin glycosidase" evidence="2">
    <location>
        <begin position="423"/>
        <end position="526"/>
    </location>
</feature>
<evidence type="ECO:0000313" key="4">
    <source>
        <dbReference type="Proteomes" id="UP000184518"/>
    </source>
</evidence>
<dbReference type="Pfam" id="PF17389">
    <property type="entry name" value="Bac_rhamnosid6H"/>
    <property type="match status" value="1"/>
</dbReference>
<dbReference type="EMBL" id="FQUT01000007">
    <property type="protein sequence ID" value="SHF84881.1"/>
    <property type="molecule type" value="Genomic_DNA"/>
</dbReference>
<keyword evidence="4" id="KW-1185">Reference proteome</keyword>
<dbReference type="RefSeq" id="WP_072958951.1">
    <property type="nucleotide sequence ID" value="NZ_FQUT01000007.1"/>
</dbReference>
<dbReference type="InterPro" id="IPR028028">
    <property type="entry name" value="DUF4450"/>
</dbReference>
<keyword evidence="1" id="KW-0732">Signal</keyword>
<protein>
    <recommendedName>
        <fullName evidence="2">Alpha-L-rhamnosidase six-hairpin glycosidase domain-containing protein</fullName>
    </recommendedName>
</protein>
<sequence>MRRKTIFAGLIILSALSHSFAQSKHWQNKERELHYKEDKGDFLLANGKYRFNRALYGDNRASRVEAGDLPEFALYLPGMGGNLQFVIQKGISIKKLINAEKIETRYRPGSMLYNIKDPILGSGSLKLTVLAQTKEEGLVLKMETENVDSSTKIYAVFGGASGTTFSRNGDIGADPESGFYMLPEYCLNNQFQLNKNQFQLNYLNKKKESQIVNGSFSNVNSLQQTDAQTLEKLAEFTQNKTDKSPIVYASYSSQKQPIFIQIAKGKSAKNFSDEDLKNIFNEAEKARLILTNRIQLKTPDADLNNFGANLAVAADGIWESPTFLHGAVAWRMRLNAWRGAYTADALSWHDRAKEHFESYANSQVLKPDSAPVEMDTLLHLARSAEKMGTSVFSSGYISRNPNDNTKPHHYDMNLVFFDQLFSHFNYTGDKEFLKKMWPTMVRHMDWERRNFKRGDLYDAYAAIWASDALQYSGGKVTHTSAYNYRANREMAKLAKIIGENPQPYEQKADAILKAMKSELWIKNKGYFSEFKDALGNQIVHDKPGIWSIYHVSDAFILNEFEDYQNLQYINNHTPKIPIKVKGVDNKDYFTLATTNWQPYDWSINNVALAENLQTALAYWQAGRNEDAYQLWKGNLVESMYYGISPGNFEQLSHYDAFRGELYRDFADPIGVASRTLTEGLFGVYPNLLENKINIKPGFPKDWNSAELKLPDWDYQFKSSSKKTEYLFTSKYQNPVSLEMQIPVNYSNIKSVQVNGKNVNWKVKPNSILQPIIQFETPKGKDFKIEINYSGEELKNEQTDFINYISESLQLNFDSKKKIKDILDPQQLIKNRNGNQFSLIQEERKGTFFVQVEQNGTTWWQPVNVDIRFPLETKWVNKKLQIQSKSSNPINGKLTVNSLNKTFSIQKNQDTSIEIPANYLSKGTNSIELEYNGIKQNIEITDWEIENQGQFNNISLASKYNEKVTEIFNQKYLSPRLKVPTLQLPWQGIGNWCYPLITAQIDDSGLMNKRKNDKVDFLGIPFLIDKTDKNIAFASQWDNYPDSIEIPLNGKGKKIYFLMAGSTNPMQSQIVNGTITVQYVDGSTSELELKNPVNWWPIEQDLFDDNFAFEIPDDKIPYRVQLKTGELYKGGTLSQYLSIKGFTDRQVDGGAATILDLPIDQNKELKSIKLTAVSNDVVIGMMSATVLR</sequence>
<name>A0A1M5F0X4_9FLAO</name>
<reference evidence="4" key="1">
    <citation type="submission" date="2016-11" db="EMBL/GenBank/DDBJ databases">
        <authorList>
            <person name="Varghese N."/>
            <person name="Submissions S."/>
        </authorList>
    </citation>
    <scope>NUCLEOTIDE SEQUENCE [LARGE SCALE GENOMIC DNA]</scope>
    <source>
        <strain evidence="4">DSM 27619</strain>
    </source>
</reference>
<dbReference type="OrthoDB" id="49490at2"/>
<organism evidence="3 4">
    <name type="scientific">Chryseobacterium arachidis</name>
    <dbReference type="NCBI Taxonomy" id="1416778"/>
    <lineage>
        <taxon>Bacteria</taxon>
        <taxon>Pseudomonadati</taxon>
        <taxon>Bacteroidota</taxon>
        <taxon>Flavobacteriia</taxon>
        <taxon>Flavobacteriales</taxon>
        <taxon>Weeksellaceae</taxon>
        <taxon>Chryseobacterium group</taxon>
        <taxon>Chryseobacterium</taxon>
    </lineage>
</organism>
<feature type="signal peptide" evidence="1">
    <location>
        <begin position="1"/>
        <end position="23"/>
    </location>
</feature>
<dbReference type="AlphaFoldDB" id="A0A1M5F0X4"/>
<dbReference type="InterPro" id="IPR008928">
    <property type="entry name" value="6-hairpin_glycosidase_sf"/>
</dbReference>
<dbReference type="Proteomes" id="UP000184518">
    <property type="component" value="Unassembled WGS sequence"/>
</dbReference>
<dbReference type="STRING" id="1416778.SAMN05443633_107122"/>
<dbReference type="Pfam" id="PF14614">
    <property type="entry name" value="DUF4450"/>
    <property type="match status" value="1"/>
</dbReference>
<proteinExistence type="predicted"/>
<dbReference type="InterPro" id="IPR035396">
    <property type="entry name" value="Bac_rhamnosid6H"/>
</dbReference>